<dbReference type="RefSeq" id="XP_066801628.1">
    <property type="nucleotide sequence ID" value="XM_066948169.1"/>
</dbReference>
<protein>
    <submittedName>
        <fullName evidence="6">Uncharacterized protein</fullName>
    </submittedName>
</protein>
<name>A0AAW0YX84_9TREE</name>
<dbReference type="AlphaFoldDB" id="A0AAW0YX84"/>
<gene>
    <name evidence="6" type="ORF">IAR55_005075</name>
</gene>
<keyword evidence="3 5" id="KW-1133">Transmembrane helix</keyword>
<evidence type="ECO:0000256" key="4">
    <source>
        <dbReference type="ARBA" id="ARBA00023136"/>
    </source>
</evidence>
<feature type="transmembrane region" description="Helical" evidence="5">
    <location>
        <begin position="12"/>
        <end position="35"/>
    </location>
</feature>
<accession>A0AAW0YX84</accession>
<evidence type="ECO:0000256" key="5">
    <source>
        <dbReference type="SAM" id="Phobius"/>
    </source>
</evidence>
<evidence type="ECO:0000256" key="3">
    <source>
        <dbReference type="ARBA" id="ARBA00022989"/>
    </source>
</evidence>
<dbReference type="GO" id="GO:0016020">
    <property type="term" value="C:membrane"/>
    <property type="evidence" value="ECO:0007669"/>
    <property type="project" value="UniProtKB-SubCell"/>
</dbReference>
<keyword evidence="7" id="KW-1185">Reference proteome</keyword>
<organism evidence="6 7">
    <name type="scientific">Kwoniella newhampshirensis</name>
    <dbReference type="NCBI Taxonomy" id="1651941"/>
    <lineage>
        <taxon>Eukaryota</taxon>
        <taxon>Fungi</taxon>
        <taxon>Dikarya</taxon>
        <taxon>Basidiomycota</taxon>
        <taxon>Agaricomycotina</taxon>
        <taxon>Tremellomycetes</taxon>
        <taxon>Tremellales</taxon>
        <taxon>Cryptococcaceae</taxon>
        <taxon>Kwoniella</taxon>
    </lineage>
</organism>
<evidence type="ECO:0000256" key="1">
    <source>
        <dbReference type="ARBA" id="ARBA00004370"/>
    </source>
</evidence>
<feature type="transmembrane region" description="Helical" evidence="5">
    <location>
        <begin position="55"/>
        <end position="75"/>
    </location>
</feature>
<evidence type="ECO:0000313" key="7">
    <source>
        <dbReference type="Proteomes" id="UP001388673"/>
    </source>
</evidence>
<dbReference type="Pfam" id="PF23489">
    <property type="entry name" value="V-ATPase_su_f"/>
    <property type="match status" value="1"/>
</dbReference>
<keyword evidence="4 5" id="KW-0472">Membrane</keyword>
<dbReference type="KEGG" id="kne:92182333"/>
<evidence type="ECO:0000256" key="2">
    <source>
        <dbReference type="ARBA" id="ARBA00022692"/>
    </source>
</evidence>
<keyword evidence="2 5" id="KW-0812">Transmembrane</keyword>
<proteinExistence type="predicted"/>
<sequence>MPVNIRPVVSAGLAGCCTIFSVIAIVILLALGSFFSRHVEVLTGSNHDPKDPNAVAATCYAAALIYGAFVVFCGLQMAVHMRYPRGVQL</sequence>
<reference evidence="6 7" key="1">
    <citation type="journal article" date="2024" name="bioRxiv">
        <title>Comparative genomics of Cryptococcus and Kwoniella reveals pathogenesis evolution and contrasting karyotype dynamics via intercentromeric recombination or chromosome fusion.</title>
        <authorList>
            <person name="Coelho M.A."/>
            <person name="David-Palma M."/>
            <person name="Shea T."/>
            <person name="Bowers K."/>
            <person name="McGinley-Smith S."/>
            <person name="Mohammad A.W."/>
            <person name="Gnirke A."/>
            <person name="Yurkov A.M."/>
            <person name="Nowrousian M."/>
            <person name="Sun S."/>
            <person name="Cuomo C.A."/>
            <person name="Heitman J."/>
        </authorList>
    </citation>
    <scope>NUCLEOTIDE SEQUENCE [LARGE SCALE GENOMIC DNA]</scope>
    <source>
        <strain evidence="6 7">CBS 13917</strain>
    </source>
</reference>
<dbReference type="InterPro" id="IPR056552">
    <property type="entry name" value="Ribonucl_Kappa"/>
</dbReference>
<comment type="caution">
    <text evidence="6">The sequence shown here is derived from an EMBL/GenBank/DDBJ whole genome shotgun (WGS) entry which is preliminary data.</text>
</comment>
<dbReference type="Proteomes" id="UP001388673">
    <property type="component" value="Unassembled WGS sequence"/>
</dbReference>
<comment type="subcellular location">
    <subcellularLocation>
        <location evidence="1">Membrane</location>
    </subcellularLocation>
</comment>
<evidence type="ECO:0000313" key="6">
    <source>
        <dbReference type="EMBL" id="KAK8849740.1"/>
    </source>
</evidence>
<dbReference type="GeneID" id="92182333"/>
<dbReference type="EMBL" id="JBCAWK010000009">
    <property type="protein sequence ID" value="KAK8849740.1"/>
    <property type="molecule type" value="Genomic_DNA"/>
</dbReference>